<dbReference type="RefSeq" id="WP_376802038.1">
    <property type="nucleotide sequence ID" value="NZ_DBNB01000034.1"/>
</dbReference>
<sequence length="169" mass="18695">MPLYRNGQFVSDDWSFADDNEILGAGPSVVSKARFLQDRDGLLARNAPLGLVLQAGENFTDIEEDLLHFAMIVLTLPKFTDGRAYSLAYLLRDRYDFSGEIRARGDVLRDQVSFLLRAGFDSLEVSNEPTIRALAAGDVKGVSVRYQPAADDTGDTSPEGARPWLRLAR</sequence>
<name>A0A1W9HW91_9HYPH</name>
<dbReference type="EMBL" id="LWDL01000018">
    <property type="protein sequence ID" value="OQW51700.1"/>
    <property type="molecule type" value="Genomic_DNA"/>
</dbReference>
<protein>
    <recommendedName>
        <fullName evidence="3">Oxidoreductase</fullName>
    </recommendedName>
</protein>
<dbReference type="STRING" id="1827387.A4S15_10815"/>
<gene>
    <name evidence="1" type="ORF">A4S15_10815</name>
</gene>
<evidence type="ECO:0008006" key="3">
    <source>
        <dbReference type="Google" id="ProtNLM"/>
    </source>
</evidence>
<organism evidence="1 2">
    <name type="scientific">Candidatus Raskinella chloraquaticus</name>
    <dbReference type="NCBI Taxonomy" id="1951219"/>
    <lineage>
        <taxon>Bacteria</taxon>
        <taxon>Pseudomonadati</taxon>
        <taxon>Pseudomonadota</taxon>
        <taxon>Alphaproteobacteria</taxon>
        <taxon>Hyphomicrobiales</taxon>
        <taxon>Phreatobacteraceae</taxon>
        <taxon>Candidatus Raskinella</taxon>
    </lineage>
</organism>
<proteinExistence type="predicted"/>
<dbReference type="PIRSF" id="PIRSF030820">
    <property type="entry name" value="UCP030820"/>
    <property type="match status" value="1"/>
</dbReference>
<dbReference type="AlphaFoldDB" id="A0A1W9HW91"/>
<dbReference type="Pfam" id="PF06073">
    <property type="entry name" value="DUF934"/>
    <property type="match status" value="1"/>
</dbReference>
<evidence type="ECO:0000313" key="2">
    <source>
        <dbReference type="Proteomes" id="UP000192872"/>
    </source>
</evidence>
<dbReference type="InterPro" id="IPR008318">
    <property type="entry name" value="UCP030820"/>
</dbReference>
<accession>A0A1W9HW91</accession>
<dbReference type="Proteomes" id="UP000192872">
    <property type="component" value="Unassembled WGS sequence"/>
</dbReference>
<comment type="caution">
    <text evidence="1">The sequence shown here is derived from an EMBL/GenBank/DDBJ whole genome shotgun (WGS) entry which is preliminary data.</text>
</comment>
<evidence type="ECO:0000313" key="1">
    <source>
        <dbReference type="EMBL" id="OQW51700.1"/>
    </source>
</evidence>
<reference evidence="1 2" key="1">
    <citation type="journal article" date="2017" name="Water Res.">
        <title>Comammox in drinking water systems.</title>
        <authorList>
            <person name="Wang Y."/>
            <person name="Ma L."/>
            <person name="Mao Y."/>
            <person name="Jiang X."/>
            <person name="Xia Y."/>
            <person name="Yu K."/>
            <person name="Li B."/>
            <person name="Zhang T."/>
        </authorList>
    </citation>
    <scope>NUCLEOTIDE SEQUENCE [LARGE SCALE GENOMIC DNA]</scope>
    <source>
        <strain evidence="1">SG_bin8</strain>
    </source>
</reference>